<dbReference type="Gene3D" id="2.60.120.10">
    <property type="entry name" value="Jelly Rolls"/>
    <property type="match status" value="2"/>
</dbReference>
<name>A0A346NMK9_9ALTE</name>
<dbReference type="Pfam" id="PF17954">
    <property type="entry name" value="Pirin_C_2"/>
    <property type="match status" value="1"/>
</dbReference>
<accession>A0A346NMK9</accession>
<dbReference type="Proteomes" id="UP000262073">
    <property type="component" value="Chromosome"/>
</dbReference>
<evidence type="ECO:0000313" key="6">
    <source>
        <dbReference type="Proteomes" id="UP000262073"/>
    </source>
</evidence>
<evidence type="ECO:0000313" key="5">
    <source>
        <dbReference type="EMBL" id="AXR06766.1"/>
    </source>
</evidence>
<dbReference type="CDD" id="cd02910">
    <property type="entry name" value="cupin_Yhhw_N"/>
    <property type="match status" value="1"/>
</dbReference>
<evidence type="ECO:0000256" key="2">
    <source>
        <dbReference type="RuleBase" id="RU003457"/>
    </source>
</evidence>
<feature type="domain" description="Pirin N-terminal" evidence="3">
    <location>
        <begin position="8"/>
        <end position="119"/>
    </location>
</feature>
<dbReference type="RefSeq" id="WP_117316917.1">
    <property type="nucleotide sequence ID" value="NZ_CP031769.1"/>
</dbReference>
<dbReference type="InterPro" id="IPR041602">
    <property type="entry name" value="Quercetinase_C"/>
</dbReference>
<reference evidence="5 6" key="1">
    <citation type="submission" date="2018-08" db="EMBL/GenBank/DDBJ databases">
        <title>Salinimonas sediminis sp. nov., a piezophilic bacterium isolated from a deep-sea sediment sample from the New Britain Trench.</title>
        <authorList>
            <person name="Cao J."/>
        </authorList>
    </citation>
    <scope>NUCLEOTIDE SEQUENCE [LARGE SCALE GENOMIC DNA]</scope>
    <source>
        <strain evidence="5 6">N102</strain>
    </source>
</reference>
<protein>
    <submittedName>
        <fullName evidence="5">Pirin family protein</fullName>
    </submittedName>
</protein>
<dbReference type="PANTHER" id="PTHR43212:SF3">
    <property type="entry name" value="QUERCETIN 2,3-DIOXYGENASE"/>
    <property type="match status" value="1"/>
</dbReference>
<dbReference type="SUPFAM" id="SSF51182">
    <property type="entry name" value="RmlC-like cupins"/>
    <property type="match status" value="1"/>
</dbReference>
<dbReference type="EMBL" id="CP031769">
    <property type="protein sequence ID" value="AXR06766.1"/>
    <property type="molecule type" value="Genomic_DNA"/>
</dbReference>
<dbReference type="OrthoDB" id="9780903at2"/>
<dbReference type="Pfam" id="PF02678">
    <property type="entry name" value="Pirin"/>
    <property type="match status" value="1"/>
</dbReference>
<dbReference type="InterPro" id="IPR012093">
    <property type="entry name" value="Pirin"/>
</dbReference>
<dbReference type="InterPro" id="IPR014710">
    <property type="entry name" value="RmlC-like_jellyroll"/>
</dbReference>
<evidence type="ECO:0000259" key="3">
    <source>
        <dbReference type="Pfam" id="PF02678"/>
    </source>
</evidence>
<evidence type="ECO:0000259" key="4">
    <source>
        <dbReference type="Pfam" id="PF17954"/>
    </source>
</evidence>
<proteinExistence type="inferred from homology"/>
<dbReference type="InterPro" id="IPR011051">
    <property type="entry name" value="RmlC_Cupin_sf"/>
</dbReference>
<dbReference type="KEGG" id="salm:D0Y50_10605"/>
<dbReference type="AlphaFoldDB" id="A0A346NMK9"/>
<evidence type="ECO:0000256" key="1">
    <source>
        <dbReference type="ARBA" id="ARBA00008416"/>
    </source>
</evidence>
<gene>
    <name evidence="5" type="ORF">D0Y50_10605</name>
</gene>
<comment type="similarity">
    <text evidence="1 2">Belongs to the pirin family.</text>
</comment>
<sequence length="235" mass="25758">MYYLRQAHARGSVDLGWLSSHHTFSFGHYYDAQHQGFSVLRVLNDDIVQPARGFDSHSHQNMEIISYVISGELEHKDSEGNHSVIRPGDIQRMSAGTGIHHAEYNPSTAHPVNFLQIWIVPAKRAVAPAYAQQHVPQQGPLTTLIHPLPQAPAISINQDMALYRLMLKSGEHYTLPLSTRAGYLHMVVGEAQLAGGDTPSIVMSPGDGIGVADIPTCTVVATKDLEALWFDLPAP</sequence>
<organism evidence="5 6">
    <name type="scientific">Salinimonas sediminis</name>
    <dbReference type="NCBI Taxonomy" id="2303538"/>
    <lineage>
        <taxon>Bacteria</taxon>
        <taxon>Pseudomonadati</taxon>
        <taxon>Pseudomonadota</taxon>
        <taxon>Gammaproteobacteria</taxon>
        <taxon>Alteromonadales</taxon>
        <taxon>Alteromonadaceae</taxon>
        <taxon>Alteromonas/Salinimonas group</taxon>
        <taxon>Salinimonas</taxon>
    </lineage>
</organism>
<keyword evidence="6" id="KW-1185">Reference proteome</keyword>
<dbReference type="InterPro" id="IPR003829">
    <property type="entry name" value="Pirin_N_dom"/>
</dbReference>
<dbReference type="PANTHER" id="PTHR43212">
    <property type="entry name" value="QUERCETIN 2,3-DIOXYGENASE"/>
    <property type="match status" value="1"/>
</dbReference>
<feature type="domain" description="Quercetin 2,3-dioxygenase C-terminal cupin" evidence="4">
    <location>
        <begin position="152"/>
        <end position="232"/>
    </location>
</feature>